<comment type="function">
    <text evidence="5">Catalyzes the conversion of 3-deoxy-D-arabino-heptulosonate 7-phosphate (DAHP) to dehydroquinate (DHQ).</text>
</comment>
<dbReference type="InterPro" id="IPR050071">
    <property type="entry name" value="Dehydroquinate_synthase"/>
</dbReference>
<protein>
    <recommendedName>
        <fullName evidence="10 20">3-dehydroquinate synthase</fullName>
        <ecNumber evidence="9 20">4.2.3.4</ecNumber>
    </recommendedName>
</protein>
<evidence type="ECO:0000313" key="23">
    <source>
        <dbReference type="EMBL" id="MBP3192347.1"/>
    </source>
</evidence>
<evidence type="ECO:0000256" key="10">
    <source>
        <dbReference type="ARBA" id="ARBA00017684"/>
    </source>
</evidence>
<dbReference type="InterPro" id="IPR016037">
    <property type="entry name" value="DHQ_synth_AroB"/>
</dbReference>
<evidence type="ECO:0000256" key="18">
    <source>
        <dbReference type="ARBA" id="ARBA00023239"/>
    </source>
</evidence>
<keyword evidence="12" id="KW-0028">Amino-acid biosynthesis</keyword>
<accession>A0A8J7UVA0</accession>
<keyword evidence="13" id="KW-0479">Metal-binding</keyword>
<organism evidence="23 24">
    <name type="scientific">Natronogracilivirga saccharolytica</name>
    <dbReference type="NCBI Taxonomy" id="2812953"/>
    <lineage>
        <taxon>Bacteria</taxon>
        <taxon>Pseudomonadati</taxon>
        <taxon>Balneolota</taxon>
        <taxon>Balneolia</taxon>
        <taxon>Balneolales</taxon>
        <taxon>Cyclonatronaceae</taxon>
        <taxon>Natronogracilivirga</taxon>
    </lineage>
</organism>
<dbReference type="Proteomes" id="UP000673975">
    <property type="component" value="Unassembled WGS sequence"/>
</dbReference>
<evidence type="ECO:0000259" key="22">
    <source>
        <dbReference type="Pfam" id="PF24621"/>
    </source>
</evidence>
<evidence type="ECO:0000259" key="21">
    <source>
        <dbReference type="Pfam" id="PF01761"/>
    </source>
</evidence>
<evidence type="ECO:0000313" key="24">
    <source>
        <dbReference type="Proteomes" id="UP000673975"/>
    </source>
</evidence>
<evidence type="ECO:0000256" key="19">
    <source>
        <dbReference type="ARBA" id="ARBA00023285"/>
    </source>
</evidence>
<dbReference type="InterPro" id="IPR030960">
    <property type="entry name" value="DHQS/DOIS_N"/>
</dbReference>
<dbReference type="EC" id="4.2.3.4" evidence="9 20"/>
<dbReference type="Pfam" id="PF01761">
    <property type="entry name" value="DHQ_synthase"/>
    <property type="match status" value="1"/>
</dbReference>
<feature type="domain" description="3-dehydroquinate synthase N-terminal" evidence="21">
    <location>
        <begin position="70"/>
        <end position="181"/>
    </location>
</feature>
<dbReference type="Gene3D" id="3.40.50.1970">
    <property type="match status" value="1"/>
</dbReference>
<evidence type="ECO:0000256" key="8">
    <source>
        <dbReference type="ARBA" id="ARBA00005412"/>
    </source>
</evidence>
<dbReference type="PANTHER" id="PTHR43622">
    <property type="entry name" value="3-DEHYDROQUINATE SYNTHASE"/>
    <property type="match status" value="1"/>
</dbReference>
<dbReference type="GO" id="GO:0005737">
    <property type="term" value="C:cytoplasm"/>
    <property type="evidence" value="ECO:0007669"/>
    <property type="project" value="UniProtKB-SubCell"/>
</dbReference>
<dbReference type="GO" id="GO:0009423">
    <property type="term" value="P:chorismate biosynthetic process"/>
    <property type="evidence" value="ECO:0007669"/>
    <property type="project" value="UniProtKB-UniRule"/>
</dbReference>
<evidence type="ECO:0000256" key="4">
    <source>
        <dbReference type="ARBA" id="ARBA00001947"/>
    </source>
</evidence>
<evidence type="ECO:0000256" key="2">
    <source>
        <dbReference type="ARBA" id="ARBA00001911"/>
    </source>
</evidence>
<dbReference type="PANTHER" id="PTHR43622:SF7">
    <property type="entry name" value="3-DEHYDROQUINATE SYNTHASE, CHLOROPLASTIC"/>
    <property type="match status" value="1"/>
</dbReference>
<comment type="caution">
    <text evidence="23">The sequence shown here is derived from an EMBL/GenBank/DDBJ whole genome shotgun (WGS) entry which is preliminary data.</text>
</comment>
<keyword evidence="14" id="KW-0547">Nucleotide-binding</keyword>
<dbReference type="AlphaFoldDB" id="A0A8J7UVA0"/>
<comment type="cofactor">
    <cofactor evidence="3">
        <name>Co(2+)</name>
        <dbReference type="ChEBI" id="CHEBI:48828"/>
    </cofactor>
</comment>
<dbReference type="SUPFAM" id="SSF56796">
    <property type="entry name" value="Dehydroquinate synthase-like"/>
    <property type="match status" value="1"/>
</dbReference>
<dbReference type="GO" id="GO:0000166">
    <property type="term" value="F:nucleotide binding"/>
    <property type="evidence" value="ECO:0007669"/>
    <property type="project" value="UniProtKB-KW"/>
</dbReference>
<dbReference type="Gene3D" id="1.20.1090.10">
    <property type="entry name" value="Dehydroquinate synthase-like - alpha domain"/>
    <property type="match status" value="1"/>
</dbReference>
<keyword evidence="24" id="KW-1185">Reference proteome</keyword>
<evidence type="ECO:0000256" key="5">
    <source>
        <dbReference type="ARBA" id="ARBA00003485"/>
    </source>
</evidence>
<dbReference type="GO" id="GO:0003856">
    <property type="term" value="F:3-dehydroquinate synthase activity"/>
    <property type="evidence" value="ECO:0007669"/>
    <property type="project" value="UniProtKB-UniRule"/>
</dbReference>
<comment type="catalytic activity">
    <reaction evidence="1">
        <text>7-phospho-2-dehydro-3-deoxy-D-arabino-heptonate = 3-dehydroquinate + phosphate</text>
        <dbReference type="Rhea" id="RHEA:21968"/>
        <dbReference type="ChEBI" id="CHEBI:32364"/>
        <dbReference type="ChEBI" id="CHEBI:43474"/>
        <dbReference type="ChEBI" id="CHEBI:58394"/>
        <dbReference type="EC" id="4.2.3.4"/>
    </reaction>
</comment>
<evidence type="ECO:0000256" key="3">
    <source>
        <dbReference type="ARBA" id="ARBA00001941"/>
    </source>
</evidence>
<sequence>MKELPGLSINDKHHCRFLLFDNLSALWAEAGAEHAAAADSRPLIIIDENVRRLHEDLISKTFPAGSSRWFTVPSGESSKSTEKWEEIIDFAFSGPLRRNTPLVAIGGGVTGDLAGFAAACLMRGLPLFHVPTTLLSMVDSAIGGKTGINHAFGKNTIGAFYHPQAVLFDTRFLETLPRREWLCGISEILKYGYISRPELLGDASDLADPGTRSTDLLERVVENSVRIKSGIVAGDAREAGRRAWLNFGHTFAHALETLDNYRNTNHGEAVYVGMIAALFVSRLFNPDKKSELSDQPLLTLKNIYNLDLSDYTTESGRLVTLMSHDKKNRDHSIRLVLLDGSGQPDVKAVDDPVILRDAWQYTFDVLK</sequence>
<dbReference type="CDD" id="cd08195">
    <property type="entry name" value="DHQS"/>
    <property type="match status" value="1"/>
</dbReference>
<evidence type="ECO:0000256" key="6">
    <source>
        <dbReference type="ARBA" id="ARBA00004496"/>
    </source>
</evidence>
<evidence type="ECO:0000256" key="9">
    <source>
        <dbReference type="ARBA" id="ARBA00013031"/>
    </source>
</evidence>
<evidence type="ECO:0000256" key="16">
    <source>
        <dbReference type="ARBA" id="ARBA00023027"/>
    </source>
</evidence>
<comment type="pathway">
    <text evidence="7">Metabolic intermediate biosynthesis; chorismate biosynthesis; chorismate from D-erythrose 4-phosphate and phosphoenolpyruvate: step 2/7.</text>
</comment>
<evidence type="ECO:0000256" key="12">
    <source>
        <dbReference type="ARBA" id="ARBA00022605"/>
    </source>
</evidence>
<dbReference type="Pfam" id="PF24621">
    <property type="entry name" value="DHQS_C"/>
    <property type="match status" value="1"/>
</dbReference>
<keyword evidence="19" id="KW-0170">Cobalt</keyword>
<dbReference type="InterPro" id="IPR030963">
    <property type="entry name" value="DHQ_synth_fam"/>
</dbReference>
<comment type="cofactor">
    <cofactor evidence="2">
        <name>NAD(+)</name>
        <dbReference type="ChEBI" id="CHEBI:57540"/>
    </cofactor>
</comment>
<keyword evidence="18 23" id="KW-0456">Lyase</keyword>
<keyword evidence="17" id="KW-0057">Aromatic amino acid biosynthesis</keyword>
<feature type="domain" description="3-dehydroquinate synthase C-terminal" evidence="22">
    <location>
        <begin position="184"/>
        <end position="328"/>
    </location>
</feature>
<proteinExistence type="inferred from homology"/>
<reference evidence="23" key="1">
    <citation type="submission" date="2021-02" db="EMBL/GenBank/DDBJ databases">
        <title>Natronogracilivirga saccharolytica gen. nov. sp. nov. a new anaerobic, haloalkiliphilic carbohydrate-fermenting bacterium from soda lake and proposing of Cyclonatronumiaceae fam. nov. in the phylum Balneolaeota.</title>
        <authorList>
            <person name="Zhilina T.N."/>
            <person name="Sorokin D.Y."/>
            <person name="Zavarzina D.G."/>
            <person name="Toshchakov S.V."/>
            <person name="Kublanov I.V."/>
        </authorList>
    </citation>
    <scope>NUCLEOTIDE SEQUENCE</scope>
    <source>
        <strain evidence="23">Z-1702</strain>
    </source>
</reference>
<comment type="subcellular location">
    <subcellularLocation>
        <location evidence="6">Cytoplasm</location>
    </subcellularLocation>
</comment>
<dbReference type="InterPro" id="IPR056179">
    <property type="entry name" value="DHQS_C"/>
</dbReference>
<dbReference type="GO" id="GO:0009073">
    <property type="term" value="P:aromatic amino acid family biosynthetic process"/>
    <property type="evidence" value="ECO:0007669"/>
    <property type="project" value="UniProtKB-KW"/>
</dbReference>
<gene>
    <name evidence="23" type="primary">aroB</name>
    <name evidence="23" type="ORF">NATSA_06710</name>
</gene>
<comment type="similarity">
    <text evidence="8">Belongs to the sugar phosphate cyclases superfamily. Dehydroquinate synthase family.</text>
</comment>
<dbReference type="GO" id="GO:0046872">
    <property type="term" value="F:metal ion binding"/>
    <property type="evidence" value="ECO:0007669"/>
    <property type="project" value="UniProtKB-KW"/>
</dbReference>
<name>A0A8J7UVA0_9BACT</name>
<evidence type="ECO:0000256" key="14">
    <source>
        <dbReference type="ARBA" id="ARBA00022741"/>
    </source>
</evidence>
<keyword evidence="15" id="KW-0862">Zinc</keyword>
<evidence type="ECO:0000256" key="7">
    <source>
        <dbReference type="ARBA" id="ARBA00004661"/>
    </source>
</evidence>
<dbReference type="GO" id="GO:0008652">
    <property type="term" value="P:amino acid biosynthetic process"/>
    <property type="evidence" value="ECO:0007669"/>
    <property type="project" value="UniProtKB-KW"/>
</dbReference>
<dbReference type="FunFam" id="3.40.50.1970:FF:000007">
    <property type="entry name" value="Pentafunctional AROM polypeptide"/>
    <property type="match status" value="1"/>
</dbReference>
<keyword evidence="11" id="KW-0963">Cytoplasm</keyword>
<evidence type="ECO:0000256" key="15">
    <source>
        <dbReference type="ARBA" id="ARBA00022833"/>
    </source>
</evidence>
<dbReference type="EMBL" id="JAFIDN010000004">
    <property type="protein sequence ID" value="MBP3192347.1"/>
    <property type="molecule type" value="Genomic_DNA"/>
</dbReference>
<evidence type="ECO:0000256" key="17">
    <source>
        <dbReference type="ARBA" id="ARBA00023141"/>
    </source>
</evidence>
<keyword evidence="16" id="KW-0520">NAD</keyword>
<evidence type="ECO:0000256" key="13">
    <source>
        <dbReference type="ARBA" id="ARBA00022723"/>
    </source>
</evidence>
<evidence type="ECO:0000256" key="20">
    <source>
        <dbReference type="NCBIfam" id="TIGR01357"/>
    </source>
</evidence>
<dbReference type="PIRSF" id="PIRSF001455">
    <property type="entry name" value="DHQ_synth"/>
    <property type="match status" value="1"/>
</dbReference>
<evidence type="ECO:0000256" key="11">
    <source>
        <dbReference type="ARBA" id="ARBA00022490"/>
    </source>
</evidence>
<comment type="cofactor">
    <cofactor evidence="4">
        <name>Zn(2+)</name>
        <dbReference type="ChEBI" id="CHEBI:29105"/>
    </cofactor>
</comment>
<evidence type="ECO:0000256" key="1">
    <source>
        <dbReference type="ARBA" id="ARBA00001393"/>
    </source>
</evidence>
<dbReference type="RefSeq" id="WP_210511248.1">
    <property type="nucleotide sequence ID" value="NZ_JAFIDN010000004.1"/>
</dbReference>
<dbReference type="NCBIfam" id="TIGR01357">
    <property type="entry name" value="aroB"/>
    <property type="match status" value="1"/>
</dbReference>